<dbReference type="RefSeq" id="WP_137734541.1">
    <property type="nucleotide sequence ID" value="NZ_BJCL01000011.1"/>
</dbReference>
<evidence type="ECO:0000259" key="3">
    <source>
        <dbReference type="PROSITE" id="PS51352"/>
    </source>
</evidence>
<name>A0A480ATT1_9BURK</name>
<reference evidence="5" key="1">
    <citation type="submission" date="2019-03" db="EMBL/GenBank/DDBJ databases">
        <title>Aquabacterium pictum sp.nov., the first bacteriochlorophyll a-containing freshwater bacterium in the genus Aquabacterium of the class Betaproteobacteria.</title>
        <authorList>
            <person name="Hirose S."/>
            <person name="Tank M."/>
            <person name="Hara E."/>
            <person name="Tamaki H."/>
            <person name="Takaichi S."/>
            <person name="Haruta S."/>
            <person name="Hanada S."/>
        </authorList>
    </citation>
    <scope>NUCLEOTIDE SEQUENCE [LARGE SCALE GENOMIC DNA]</scope>
    <source>
        <strain evidence="5">W35</strain>
    </source>
</reference>
<dbReference type="PROSITE" id="PS51352">
    <property type="entry name" value="THIOREDOXIN_2"/>
    <property type="match status" value="1"/>
</dbReference>
<dbReference type="InterPro" id="IPR012336">
    <property type="entry name" value="Thioredoxin-like_fold"/>
</dbReference>
<dbReference type="Gene3D" id="3.40.30.10">
    <property type="entry name" value="Glutaredoxin"/>
    <property type="match status" value="1"/>
</dbReference>
<feature type="signal peptide" evidence="2">
    <location>
        <begin position="1"/>
        <end position="32"/>
    </location>
</feature>
<dbReference type="InterPro" id="IPR051099">
    <property type="entry name" value="AGR/TXD"/>
</dbReference>
<dbReference type="PANTHER" id="PTHR15337:SF11">
    <property type="entry name" value="THIOREDOXIN DOMAIN-CONTAINING PROTEIN"/>
    <property type="match status" value="1"/>
</dbReference>
<comment type="caution">
    <text evidence="4">The sequence shown here is derived from an EMBL/GenBank/DDBJ whole genome shotgun (WGS) entry which is preliminary data.</text>
</comment>
<dbReference type="EMBL" id="BJCL01000011">
    <property type="protein sequence ID" value="GCL64821.1"/>
    <property type="molecule type" value="Genomic_DNA"/>
</dbReference>
<keyword evidence="5" id="KW-1185">Reference proteome</keyword>
<protein>
    <submittedName>
        <fullName evidence="4">Lipoprotein</fullName>
    </submittedName>
</protein>
<proteinExistence type="predicted"/>
<evidence type="ECO:0000256" key="1">
    <source>
        <dbReference type="ARBA" id="ARBA00022729"/>
    </source>
</evidence>
<feature type="domain" description="Thioredoxin" evidence="3">
    <location>
        <begin position="30"/>
        <end position="154"/>
    </location>
</feature>
<dbReference type="CDD" id="cd02947">
    <property type="entry name" value="TRX_family"/>
    <property type="match status" value="1"/>
</dbReference>
<evidence type="ECO:0000256" key="2">
    <source>
        <dbReference type="SAM" id="SignalP"/>
    </source>
</evidence>
<dbReference type="SUPFAM" id="SSF52833">
    <property type="entry name" value="Thioredoxin-like"/>
    <property type="match status" value="1"/>
</dbReference>
<sequence>MRHPVRPARLPRAARAWLLAGALCLGAPWVQAAAPGPGVAWVSAAADADIERAFAQAKAEKKPLLLYWGATWCPPCNQLKATLFNRADFIDRAKSFVAVHIDGDRPGAQQLGARFKVRGYPTMILMAADGSEITRLPGEVDAPQVLSVLQLGLAGGRPVKAVLADARAGKPVSGPEWRMLAFYGWDTDEAQLVTAAERPALLAQLSRACPPAERQAATRLLLKALAESDDGKGIKPDAALRDRVRQLLADAAASRAQMDVVVNFAPDITKALAPEPGADRQALVTAFDAALQRLEVDASLSRADRLGALISRVALARIDLPPKTVQPKLPEALVQRVRAHVARDDQQITDGHERQAVITSGAYALGEAGLWAESEALLKANLAKSHSPYYLMSQLGSNARKQGQNDEALRWYAQAWEKSEGPATRLQWGASYFGALVDLAPQDAARIEQVARALFTEAAKDRAAFHERSARSLQRVGSKLEAWNQGPQQAAVLQRLHDGPQGLAAVCGKLEAADPQRVTCEGIAKGLLKKPSAPA</sequence>
<gene>
    <name evidence="4" type="ORF">AQPW35_39020</name>
</gene>
<dbReference type="InterPro" id="IPR036249">
    <property type="entry name" value="Thioredoxin-like_sf"/>
</dbReference>
<keyword evidence="4" id="KW-0449">Lipoprotein</keyword>
<keyword evidence="1 2" id="KW-0732">Signal</keyword>
<evidence type="ECO:0000313" key="4">
    <source>
        <dbReference type="EMBL" id="GCL64821.1"/>
    </source>
</evidence>
<dbReference type="AlphaFoldDB" id="A0A480ATT1"/>
<dbReference type="Proteomes" id="UP000301751">
    <property type="component" value="Unassembled WGS sequence"/>
</dbReference>
<evidence type="ECO:0000313" key="5">
    <source>
        <dbReference type="Proteomes" id="UP000301751"/>
    </source>
</evidence>
<dbReference type="Pfam" id="PF13098">
    <property type="entry name" value="Thioredoxin_2"/>
    <property type="match status" value="1"/>
</dbReference>
<dbReference type="OrthoDB" id="5733562at2"/>
<organism evidence="4 5">
    <name type="scientific">Pseudaquabacterium pictum</name>
    <dbReference type="NCBI Taxonomy" id="2315236"/>
    <lineage>
        <taxon>Bacteria</taxon>
        <taxon>Pseudomonadati</taxon>
        <taxon>Pseudomonadota</taxon>
        <taxon>Betaproteobacteria</taxon>
        <taxon>Burkholderiales</taxon>
        <taxon>Sphaerotilaceae</taxon>
        <taxon>Pseudaquabacterium</taxon>
    </lineage>
</organism>
<feature type="chain" id="PRO_5019765739" evidence="2">
    <location>
        <begin position="33"/>
        <end position="535"/>
    </location>
</feature>
<accession>A0A480ATT1</accession>
<dbReference type="InterPro" id="IPR013766">
    <property type="entry name" value="Thioredoxin_domain"/>
</dbReference>
<dbReference type="PANTHER" id="PTHR15337">
    <property type="entry name" value="ANTERIOR GRADIENT PROTEIN-RELATED"/>
    <property type="match status" value="1"/>
</dbReference>